<dbReference type="OrthoDB" id="964916at2"/>
<dbReference type="RefSeq" id="WP_112750067.1">
    <property type="nucleotide sequence ID" value="NZ_QMFY01000028.1"/>
</dbReference>
<keyword evidence="1" id="KW-0472">Membrane</keyword>
<evidence type="ECO:0000313" key="3">
    <source>
        <dbReference type="Proteomes" id="UP000251889"/>
    </source>
</evidence>
<evidence type="ECO:0008006" key="4">
    <source>
        <dbReference type="Google" id="ProtNLM"/>
    </source>
</evidence>
<reference evidence="2 3" key="1">
    <citation type="submission" date="2018-06" db="EMBL/GenBank/DDBJ databases">
        <title>Chryseolinea flavus sp. nov., a member of the phylum Bacteroidetes isolated from soil.</title>
        <authorList>
            <person name="Li Y."/>
            <person name="Wang J."/>
        </authorList>
    </citation>
    <scope>NUCLEOTIDE SEQUENCE [LARGE SCALE GENOMIC DNA]</scope>
    <source>
        <strain evidence="2 3">SDU1-6</strain>
    </source>
</reference>
<sequence>MRSWTGVMWFYLLMAIAGALLPWYFNIQALLGPVPFTLKNYIAAGFANNFVASISIDFLIAASTMMTWMIIESRRIKMRYIGWYIAFTFLISFAMTCPLFLFNRERLLK</sequence>
<evidence type="ECO:0000313" key="2">
    <source>
        <dbReference type="EMBL" id="RAV97740.1"/>
    </source>
</evidence>
<protein>
    <recommendedName>
        <fullName evidence="4">DUF2834 domain-containing protein</fullName>
    </recommendedName>
</protein>
<evidence type="ECO:0000256" key="1">
    <source>
        <dbReference type="SAM" id="Phobius"/>
    </source>
</evidence>
<feature type="transmembrane region" description="Helical" evidence="1">
    <location>
        <begin position="45"/>
        <end position="71"/>
    </location>
</feature>
<gene>
    <name evidence="2" type="ORF">DQQ10_26965</name>
</gene>
<dbReference type="EMBL" id="QMFY01000028">
    <property type="protein sequence ID" value="RAV97740.1"/>
    <property type="molecule type" value="Genomic_DNA"/>
</dbReference>
<dbReference type="InterPro" id="IPR021362">
    <property type="entry name" value="DUF2834"/>
</dbReference>
<dbReference type="Proteomes" id="UP000251889">
    <property type="component" value="Unassembled WGS sequence"/>
</dbReference>
<proteinExistence type="predicted"/>
<dbReference type="AlphaFoldDB" id="A0A364XUV4"/>
<keyword evidence="3" id="KW-1185">Reference proteome</keyword>
<organism evidence="2 3">
    <name type="scientific">Pseudochryseolinea flava</name>
    <dbReference type="NCBI Taxonomy" id="2059302"/>
    <lineage>
        <taxon>Bacteria</taxon>
        <taxon>Pseudomonadati</taxon>
        <taxon>Bacteroidota</taxon>
        <taxon>Cytophagia</taxon>
        <taxon>Cytophagales</taxon>
        <taxon>Fulvivirgaceae</taxon>
        <taxon>Pseudochryseolinea</taxon>
    </lineage>
</organism>
<keyword evidence="1" id="KW-1133">Transmembrane helix</keyword>
<accession>A0A364XUV4</accession>
<dbReference type="Pfam" id="PF11196">
    <property type="entry name" value="DUF2834"/>
    <property type="match status" value="1"/>
</dbReference>
<keyword evidence="1" id="KW-0812">Transmembrane</keyword>
<comment type="caution">
    <text evidence="2">The sequence shown here is derived from an EMBL/GenBank/DDBJ whole genome shotgun (WGS) entry which is preliminary data.</text>
</comment>
<feature type="transmembrane region" description="Helical" evidence="1">
    <location>
        <begin position="83"/>
        <end position="102"/>
    </location>
</feature>
<feature type="transmembrane region" description="Helical" evidence="1">
    <location>
        <begin position="7"/>
        <end position="25"/>
    </location>
</feature>
<name>A0A364XUV4_9BACT</name>